<keyword evidence="2" id="KW-0067">ATP-binding</keyword>
<dbReference type="AlphaFoldDB" id="A0A075GCQ3"/>
<dbReference type="Gene3D" id="3.40.50.620">
    <property type="entry name" value="HUPs"/>
    <property type="match status" value="1"/>
</dbReference>
<dbReference type="InterPro" id="IPR014729">
    <property type="entry name" value="Rossmann-like_a/b/a_fold"/>
</dbReference>
<dbReference type="PANTHER" id="PTHR12196">
    <property type="entry name" value="DOMAIN OF UNKNOWN FUNCTION 71 DUF71 -CONTAINING PROTEIN"/>
    <property type="match status" value="1"/>
</dbReference>
<sequence>MRVLVLSSGGKDSCYAVWWALLQGWEVAGIVTVRVSGDDSMMFQLPSTALAALQAASANIPWLPVIVSGEPEVEITQLEDALRPQVGGKSQPTPADELHWSEYEWASFWPSRWPRPENLTRMRSETPIDGLVSGALRSDYQRTRIDRMAERLGIKSFAPLWHNSAAQHMSDLIDQQFSMLLTSVSADGLTEEWVGRSLDLQSLEELGVVAARHSFTVDGEGGEFETAVLSAPWMKSKIDIQGKPAWHGQRGHFDIESASLSE</sequence>
<accession>A0A075GCQ3</accession>
<feature type="domain" description="Diphthamide synthase" evidence="1">
    <location>
        <begin position="1"/>
        <end position="82"/>
    </location>
</feature>
<evidence type="ECO:0000313" key="2">
    <source>
        <dbReference type="EMBL" id="AIF01065.1"/>
    </source>
</evidence>
<dbReference type="GO" id="GO:0017183">
    <property type="term" value="P:protein histidyl modification to diphthamide"/>
    <property type="evidence" value="ECO:0007669"/>
    <property type="project" value="TreeGrafter"/>
</dbReference>
<dbReference type="SUPFAM" id="SSF52402">
    <property type="entry name" value="Adenine nucleotide alpha hydrolases-like"/>
    <property type="match status" value="1"/>
</dbReference>
<name>A0A075GCQ3_9EURY</name>
<evidence type="ECO:0000259" key="1">
    <source>
        <dbReference type="Pfam" id="PF01902"/>
    </source>
</evidence>
<dbReference type="InterPro" id="IPR002761">
    <property type="entry name" value="Diphthami_syn_dom"/>
</dbReference>
<dbReference type="GO" id="GO:0017178">
    <property type="term" value="F:diphthine-ammonia ligase activity"/>
    <property type="evidence" value="ECO:0007669"/>
    <property type="project" value="TreeGrafter"/>
</dbReference>
<dbReference type="Gene3D" id="3.90.1490.10">
    <property type="entry name" value="putative n-type atp pyrophosphatase, domain 2"/>
    <property type="match status" value="1"/>
</dbReference>
<reference evidence="2" key="1">
    <citation type="journal article" date="2014" name="Genome Biol. Evol.">
        <title>Pangenome evidence for extensive interdomain horizontal transfer affecting lineage core and shell genes in uncultured planktonic thaumarchaeota and euryarchaeota.</title>
        <authorList>
            <person name="Deschamps P."/>
            <person name="Zivanovic Y."/>
            <person name="Moreira D."/>
            <person name="Rodriguez-Valera F."/>
            <person name="Lopez-Garcia P."/>
        </authorList>
    </citation>
    <scope>NUCLEOTIDE SEQUENCE</scope>
</reference>
<dbReference type="Pfam" id="PF01902">
    <property type="entry name" value="Diphthami_syn_2"/>
    <property type="match status" value="2"/>
</dbReference>
<dbReference type="PANTHER" id="PTHR12196:SF2">
    <property type="entry name" value="DIPHTHINE--AMMONIA LIGASE"/>
    <property type="match status" value="1"/>
</dbReference>
<dbReference type="GO" id="GO:0005524">
    <property type="term" value="F:ATP binding"/>
    <property type="evidence" value="ECO:0007669"/>
    <property type="project" value="UniProtKB-KW"/>
</dbReference>
<dbReference type="InterPro" id="IPR030662">
    <property type="entry name" value="DPH6/MJ0570"/>
</dbReference>
<proteinExistence type="predicted"/>
<protein>
    <submittedName>
        <fullName evidence="2">ATP-binding protein</fullName>
    </submittedName>
</protein>
<organism evidence="2">
    <name type="scientific">uncultured marine group II/III euryarchaeote KM3_141_C05</name>
    <dbReference type="NCBI Taxonomy" id="1457876"/>
    <lineage>
        <taxon>Archaea</taxon>
        <taxon>Methanobacteriati</taxon>
        <taxon>Methanobacteriota</taxon>
        <taxon>environmental samples</taxon>
    </lineage>
</organism>
<dbReference type="EMBL" id="KF900611">
    <property type="protein sequence ID" value="AIF01065.1"/>
    <property type="molecule type" value="Genomic_DNA"/>
</dbReference>
<keyword evidence="2" id="KW-0547">Nucleotide-binding</keyword>
<dbReference type="CDD" id="cd01994">
    <property type="entry name" value="AANH_PF0828-like"/>
    <property type="match status" value="1"/>
</dbReference>
<feature type="domain" description="Diphthamide synthase" evidence="1">
    <location>
        <begin position="119"/>
        <end position="259"/>
    </location>
</feature>